<sequence>MTRYIPAGVLPFPKLEEKWRSSNVSYGVLVQPSFLRVDNSYLVRQLRKHPWLRGVIVVTNADGTLDSEAVSPPLLEDMHRVGVRGVRLNLLKKSEEDMTRLNAAMNVETGDDGFVNLWAFIKEHDWHIEAQQESDGWVDLIETLVGTGCRIVVDHFSRPDPALNLEDPGWRAVLRAARDNDNIYMKVTGTYRLGVCPEILAGMAQIARESFGIERLLWGSDYPHTGCAGPDIRHCEDSQDYAALLQTVRDWYPDEEDQKRVLYSNAARVFSFPSLNC</sequence>
<dbReference type="AlphaFoldDB" id="D8LJ24"/>
<accession>D8LJ24</accession>
<keyword evidence="3" id="KW-1185">Reference proteome</keyword>
<dbReference type="Gene3D" id="3.20.20.140">
    <property type="entry name" value="Metal-dependent hydrolases"/>
    <property type="match status" value="1"/>
</dbReference>
<dbReference type="Proteomes" id="UP000002630">
    <property type="component" value="Linkage Group LG15"/>
</dbReference>
<reference evidence="2 3" key="1">
    <citation type="journal article" date="2010" name="Nature">
        <title>The Ectocarpus genome and the independent evolution of multicellularity in brown algae.</title>
        <authorList>
            <person name="Cock J.M."/>
            <person name="Sterck L."/>
            <person name="Rouze P."/>
            <person name="Scornet D."/>
            <person name="Allen A.E."/>
            <person name="Amoutzias G."/>
            <person name="Anthouard V."/>
            <person name="Artiguenave F."/>
            <person name="Aury J.M."/>
            <person name="Badger J.H."/>
            <person name="Beszteri B."/>
            <person name="Billiau K."/>
            <person name="Bonnet E."/>
            <person name="Bothwell J.H."/>
            <person name="Bowler C."/>
            <person name="Boyen C."/>
            <person name="Brownlee C."/>
            <person name="Carrano C.J."/>
            <person name="Charrier B."/>
            <person name="Cho G.Y."/>
            <person name="Coelho S.M."/>
            <person name="Collen J."/>
            <person name="Corre E."/>
            <person name="Da Silva C."/>
            <person name="Delage L."/>
            <person name="Delaroque N."/>
            <person name="Dittami S.M."/>
            <person name="Doulbeau S."/>
            <person name="Elias M."/>
            <person name="Farnham G."/>
            <person name="Gachon C.M."/>
            <person name="Gschloessl B."/>
            <person name="Heesch S."/>
            <person name="Jabbari K."/>
            <person name="Jubin C."/>
            <person name="Kawai H."/>
            <person name="Kimura K."/>
            <person name="Kloareg B."/>
            <person name="Kupper F.C."/>
            <person name="Lang D."/>
            <person name="Le Bail A."/>
            <person name="Leblanc C."/>
            <person name="Lerouge P."/>
            <person name="Lohr M."/>
            <person name="Lopez P.J."/>
            <person name="Martens C."/>
            <person name="Maumus F."/>
            <person name="Michel G."/>
            <person name="Miranda-Saavedra D."/>
            <person name="Morales J."/>
            <person name="Moreau H."/>
            <person name="Motomura T."/>
            <person name="Nagasato C."/>
            <person name="Napoli C.A."/>
            <person name="Nelson D.R."/>
            <person name="Nyvall-Collen P."/>
            <person name="Peters A.F."/>
            <person name="Pommier C."/>
            <person name="Potin P."/>
            <person name="Poulain J."/>
            <person name="Quesneville H."/>
            <person name="Read B."/>
            <person name="Rensing S.A."/>
            <person name="Ritter A."/>
            <person name="Rousvoal S."/>
            <person name="Samanta M."/>
            <person name="Samson G."/>
            <person name="Schroeder D.C."/>
            <person name="Segurens B."/>
            <person name="Strittmatter M."/>
            <person name="Tonon T."/>
            <person name="Tregear J.W."/>
            <person name="Valentin K."/>
            <person name="von Dassow P."/>
            <person name="Yamagishi T."/>
            <person name="Van de Peer Y."/>
            <person name="Wincker P."/>
        </authorList>
    </citation>
    <scope>NUCLEOTIDE SEQUENCE [LARGE SCALE GENOMIC DNA]</scope>
    <source>
        <strain evidence="3">Ec32 / CCAP1310/4</strain>
    </source>
</reference>
<dbReference type="InterPro" id="IPR006680">
    <property type="entry name" value="Amidohydro-rel"/>
</dbReference>
<gene>
    <name evidence="2" type="ORF">Esi_0024_0008</name>
</gene>
<dbReference type="PANTHER" id="PTHR35563">
    <property type="entry name" value="BARREL METAL-DEPENDENT HYDROLASE, PUTATIVE (AFU_ORTHOLOGUE AFUA_1G16240)-RELATED"/>
    <property type="match status" value="1"/>
</dbReference>
<dbReference type="InParanoid" id="D8LJ24"/>
<dbReference type="EMBL" id="FN648420">
    <property type="protein sequence ID" value="CBN76908.1"/>
    <property type="molecule type" value="Genomic_DNA"/>
</dbReference>
<dbReference type="EMBL" id="FN649740">
    <property type="protein sequence ID" value="CBN76908.1"/>
    <property type="molecule type" value="Genomic_DNA"/>
</dbReference>
<dbReference type="GO" id="GO:0016787">
    <property type="term" value="F:hydrolase activity"/>
    <property type="evidence" value="ECO:0007669"/>
    <property type="project" value="UniProtKB-KW"/>
</dbReference>
<organism evidence="2 3">
    <name type="scientific">Ectocarpus siliculosus</name>
    <name type="common">Brown alga</name>
    <name type="synonym">Conferva siliculosa</name>
    <dbReference type="NCBI Taxonomy" id="2880"/>
    <lineage>
        <taxon>Eukaryota</taxon>
        <taxon>Sar</taxon>
        <taxon>Stramenopiles</taxon>
        <taxon>Ochrophyta</taxon>
        <taxon>PX clade</taxon>
        <taxon>Phaeophyceae</taxon>
        <taxon>Ectocarpales</taxon>
        <taxon>Ectocarpaceae</taxon>
        <taxon>Ectocarpus</taxon>
    </lineage>
</organism>
<dbReference type="Pfam" id="PF04909">
    <property type="entry name" value="Amidohydro_2"/>
    <property type="match status" value="1"/>
</dbReference>
<feature type="domain" description="Amidohydrolase-related" evidence="1">
    <location>
        <begin position="20"/>
        <end position="272"/>
    </location>
</feature>
<name>D8LJ24_ECTSI</name>
<dbReference type="OrthoDB" id="4132115at2759"/>
<proteinExistence type="predicted"/>
<dbReference type="STRING" id="2880.D8LJ24"/>
<dbReference type="SUPFAM" id="SSF51556">
    <property type="entry name" value="Metallo-dependent hydrolases"/>
    <property type="match status" value="1"/>
</dbReference>
<protein>
    <submittedName>
        <fullName evidence="2">Amidohydrolase 2</fullName>
    </submittedName>
</protein>
<dbReference type="InterPro" id="IPR052358">
    <property type="entry name" value="Aro_Compnd_Degr_Hydrolases"/>
</dbReference>
<dbReference type="InterPro" id="IPR032466">
    <property type="entry name" value="Metal_Hydrolase"/>
</dbReference>
<evidence type="ECO:0000259" key="1">
    <source>
        <dbReference type="Pfam" id="PF04909"/>
    </source>
</evidence>
<evidence type="ECO:0000313" key="2">
    <source>
        <dbReference type="EMBL" id="CBN76908.1"/>
    </source>
</evidence>
<dbReference type="PANTHER" id="PTHR35563:SF2">
    <property type="entry name" value="BARREL METAL-DEPENDENT HYDROLASE, PUTATIVE (AFU_ORTHOLOGUE AFUA_1G16240)-RELATED"/>
    <property type="match status" value="1"/>
</dbReference>
<evidence type="ECO:0000313" key="3">
    <source>
        <dbReference type="Proteomes" id="UP000002630"/>
    </source>
</evidence>